<evidence type="ECO:0000313" key="2">
    <source>
        <dbReference type="Proteomes" id="UP000245119"/>
    </source>
</evidence>
<protein>
    <recommendedName>
        <fullName evidence="3">B box-type domain-containing protein</fullName>
    </recommendedName>
</protein>
<accession>A0A2T7NFP9</accession>
<dbReference type="EMBL" id="PZQS01000013">
    <property type="protein sequence ID" value="PVD20003.1"/>
    <property type="molecule type" value="Genomic_DNA"/>
</dbReference>
<gene>
    <name evidence="1" type="ORF">C0Q70_20497</name>
</gene>
<dbReference type="Gene3D" id="2.120.10.30">
    <property type="entry name" value="TolB, C-terminal domain"/>
    <property type="match status" value="1"/>
</dbReference>
<evidence type="ECO:0000313" key="1">
    <source>
        <dbReference type="EMBL" id="PVD20003.1"/>
    </source>
</evidence>
<name>A0A2T7NFP9_POMCA</name>
<dbReference type="PANTHER" id="PTHR25462">
    <property type="entry name" value="BONUS, ISOFORM C-RELATED"/>
    <property type="match status" value="1"/>
</dbReference>
<proteinExistence type="predicted"/>
<dbReference type="Gene3D" id="3.30.160.60">
    <property type="entry name" value="Classic Zinc Finger"/>
    <property type="match status" value="1"/>
</dbReference>
<dbReference type="InterPro" id="IPR011042">
    <property type="entry name" value="6-blade_b-propeller_TolB-like"/>
</dbReference>
<dbReference type="AlphaFoldDB" id="A0A2T7NFP9"/>
<dbReference type="PANTHER" id="PTHR25462:SF296">
    <property type="entry name" value="MEIOTIC P26, ISOFORM F"/>
    <property type="match status" value="1"/>
</dbReference>
<dbReference type="Proteomes" id="UP000245119">
    <property type="component" value="Linkage Group LG13"/>
</dbReference>
<dbReference type="SUPFAM" id="SSF101898">
    <property type="entry name" value="NHL repeat"/>
    <property type="match status" value="1"/>
</dbReference>
<dbReference type="InterPro" id="IPR047153">
    <property type="entry name" value="TRIM45/56/19-like"/>
</dbReference>
<dbReference type="OMA" id="MATICID"/>
<comment type="caution">
    <text evidence="1">The sequence shown here is derived from an EMBL/GenBank/DDBJ whole genome shotgun (WGS) entry which is preliminary data.</text>
</comment>
<organism evidence="1 2">
    <name type="scientific">Pomacea canaliculata</name>
    <name type="common">Golden apple snail</name>
    <dbReference type="NCBI Taxonomy" id="400727"/>
    <lineage>
        <taxon>Eukaryota</taxon>
        <taxon>Metazoa</taxon>
        <taxon>Spiralia</taxon>
        <taxon>Lophotrochozoa</taxon>
        <taxon>Mollusca</taxon>
        <taxon>Gastropoda</taxon>
        <taxon>Caenogastropoda</taxon>
        <taxon>Architaenioglossa</taxon>
        <taxon>Ampullarioidea</taxon>
        <taxon>Ampullariidae</taxon>
        <taxon>Pomacea</taxon>
    </lineage>
</organism>
<dbReference type="SUPFAM" id="SSF57845">
    <property type="entry name" value="B-box zinc-binding domain"/>
    <property type="match status" value="1"/>
</dbReference>
<sequence length="558" mass="61284">MICGVLMCKACRTAHENLPVTRCHEVVHVPSGGPSPLKLLESFQPSCAHHGRDLAYACATCGVFACHCCLMPSHVEHEVVDLTSLRQSKRKACSTLQRALKQHALSVKSTRRRLEERLARTSQNCRALCDAIQACASHNIDQIATRASEMKKSVRLVLKARKEGLEKDLLQLQQVERNGNRLRCVLTAVTQKTPHLTSLTLLHTCQAKFEALQQQRPLQGEDFDSLAFCKNLRMEAELLGESFGSVRHVRQALSEKVVSLVRVFQTHTKLSDLAITPYGEIVCVSRFCATCHVWDEQGVLLLVDASLHVNQPTCVEVTPDGVIVVLDVSSNGENQSTSACLKFLSPSGSFLSQIGLSCDPDRTWFHVPDSTRVLISDGANRKVTMVGLNRKNRSLSCVLHTVEDEVLLSCPRHVAMTITEDLLVSDGGTTLRVISPGGHINTLLTEDEPFMALVESDGTAQRALISVCCDRHGRVLAADSSKCGLYVITGAGCREGERHFVSLREASSACTRLTAMTVCRRQGLIFVAMEDGQVSILRLGNNDDSDDSDGDNYVNLWE</sequence>
<keyword evidence="2" id="KW-1185">Reference proteome</keyword>
<evidence type="ECO:0008006" key="3">
    <source>
        <dbReference type="Google" id="ProtNLM"/>
    </source>
</evidence>
<dbReference type="OrthoDB" id="6077126at2759"/>
<reference evidence="1 2" key="1">
    <citation type="submission" date="2018-04" db="EMBL/GenBank/DDBJ databases">
        <title>The genome of golden apple snail Pomacea canaliculata provides insight into stress tolerance and invasive adaptation.</title>
        <authorList>
            <person name="Liu C."/>
            <person name="Liu B."/>
            <person name="Ren Y."/>
            <person name="Zhang Y."/>
            <person name="Wang H."/>
            <person name="Li S."/>
            <person name="Jiang F."/>
            <person name="Yin L."/>
            <person name="Zhang G."/>
            <person name="Qian W."/>
            <person name="Fan W."/>
        </authorList>
    </citation>
    <scope>NUCLEOTIDE SEQUENCE [LARGE SCALE GENOMIC DNA]</scope>
    <source>
        <strain evidence="1">SZHN2017</strain>
        <tissue evidence="1">Muscle</tissue>
    </source>
</reference>